<feature type="transmembrane region" description="Helical" evidence="1">
    <location>
        <begin position="193"/>
        <end position="212"/>
    </location>
</feature>
<comment type="caution">
    <text evidence="2">The sequence shown here is derived from an EMBL/GenBank/DDBJ whole genome shotgun (WGS) entry which is preliminary data.</text>
</comment>
<dbReference type="Proteomes" id="UP000609726">
    <property type="component" value="Unassembled WGS sequence"/>
</dbReference>
<keyword evidence="3" id="KW-1185">Reference proteome</keyword>
<protein>
    <submittedName>
        <fullName evidence="2">DUF817 family protein</fullName>
    </submittedName>
</protein>
<dbReference type="EMBL" id="WHJH01000053">
    <property type="protein sequence ID" value="NHZ92786.1"/>
    <property type="molecule type" value="Genomic_DNA"/>
</dbReference>
<dbReference type="Pfam" id="PF05675">
    <property type="entry name" value="DUF817"/>
    <property type="match status" value="1"/>
</dbReference>
<feature type="transmembrane region" description="Helical" evidence="1">
    <location>
        <begin position="264"/>
        <end position="281"/>
    </location>
</feature>
<evidence type="ECO:0000313" key="3">
    <source>
        <dbReference type="Proteomes" id="UP000609726"/>
    </source>
</evidence>
<sequence length="292" mass="33308">MAAHILSRLFSLRPSALDAHLLGFHARPGLTGMTRFAVEFLYFGIKEARACLFAGLFFAAVFLVPRTGLWGVARYDVLLIVALSIQGAMIWSRLETLDELKAITLFHLIGFALEVFKTSGAIQSWSYPDFAWTKVFGVPLFSGFMYAAVGSYIIQAWRLFDLRVEHHPPFWMGVVIALLIYVNFFTHHYIGDYRWYVAACALGLYARSCVIFRPLDVERRMPLLLAFVLIGFFIWLAENLSTFFGIWKYPNQLGAWSMVHVGKWSSWSLLVVMTFTIIVNLKHIKARIHVPA</sequence>
<accession>A0ABX0P1W9</accession>
<keyword evidence="1" id="KW-0812">Transmembrane</keyword>
<gene>
    <name evidence="2" type="ORF">F2P45_27820</name>
</gene>
<feature type="transmembrane region" description="Helical" evidence="1">
    <location>
        <begin position="72"/>
        <end position="91"/>
    </location>
</feature>
<name>A0ABX0P1W9_9BURK</name>
<keyword evidence="1" id="KW-1133">Transmembrane helix</keyword>
<keyword evidence="1" id="KW-0472">Membrane</keyword>
<feature type="transmembrane region" description="Helical" evidence="1">
    <location>
        <begin position="103"/>
        <end position="123"/>
    </location>
</feature>
<feature type="transmembrane region" description="Helical" evidence="1">
    <location>
        <begin position="50"/>
        <end position="66"/>
    </location>
</feature>
<dbReference type="PIRSF" id="PIRSF009141">
    <property type="entry name" value="UCP009141"/>
    <property type="match status" value="1"/>
</dbReference>
<proteinExistence type="predicted"/>
<evidence type="ECO:0000256" key="1">
    <source>
        <dbReference type="SAM" id="Phobius"/>
    </source>
</evidence>
<dbReference type="InterPro" id="IPR008535">
    <property type="entry name" value="DUF817"/>
</dbReference>
<feature type="transmembrane region" description="Helical" evidence="1">
    <location>
        <begin position="224"/>
        <end position="244"/>
    </location>
</feature>
<reference evidence="2 3" key="1">
    <citation type="submission" date="2019-10" db="EMBL/GenBank/DDBJ databases">
        <title>Taxonomy of Antarctic Massilia spp.: description of Massilia rubra sp. nov., Massilia aquatica sp. nov., Massilia mucilaginosa sp. nov., Massilia frigida sp. nov. isolated from streams, lakes and regoliths.</title>
        <authorList>
            <person name="Holochova P."/>
            <person name="Sedlacek I."/>
            <person name="Kralova S."/>
            <person name="Maslanova I."/>
            <person name="Busse H.-J."/>
            <person name="Stankova E."/>
            <person name="Vrbovska V."/>
            <person name="Kovarovic V."/>
            <person name="Bartak M."/>
            <person name="Svec P."/>
            <person name="Pantucek R."/>
        </authorList>
    </citation>
    <scope>NUCLEOTIDE SEQUENCE [LARGE SCALE GENOMIC DNA]</scope>
    <source>
        <strain evidence="2 3">CCM 8733</strain>
    </source>
</reference>
<feature type="transmembrane region" description="Helical" evidence="1">
    <location>
        <begin position="135"/>
        <end position="157"/>
    </location>
</feature>
<organism evidence="2 3">
    <name type="scientific">Massilia mucilaginosa</name>
    <dbReference type="NCBI Taxonomy" id="2609282"/>
    <lineage>
        <taxon>Bacteria</taxon>
        <taxon>Pseudomonadati</taxon>
        <taxon>Pseudomonadota</taxon>
        <taxon>Betaproteobacteria</taxon>
        <taxon>Burkholderiales</taxon>
        <taxon>Oxalobacteraceae</taxon>
        <taxon>Telluria group</taxon>
        <taxon>Massilia</taxon>
    </lineage>
</organism>
<feature type="transmembrane region" description="Helical" evidence="1">
    <location>
        <begin position="169"/>
        <end position="187"/>
    </location>
</feature>
<evidence type="ECO:0000313" key="2">
    <source>
        <dbReference type="EMBL" id="NHZ92786.1"/>
    </source>
</evidence>